<keyword evidence="3" id="KW-1185">Reference proteome</keyword>
<feature type="compositionally biased region" description="Low complexity" evidence="1">
    <location>
        <begin position="60"/>
        <end position="71"/>
    </location>
</feature>
<dbReference type="EMBL" id="MU007071">
    <property type="protein sequence ID" value="KAF2425219.1"/>
    <property type="molecule type" value="Genomic_DNA"/>
</dbReference>
<feature type="region of interest" description="Disordered" evidence="1">
    <location>
        <begin position="26"/>
        <end position="134"/>
    </location>
</feature>
<evidence type="ECO:0000313" key="3">
    <source>
        <dbReference type="Proteomes" id="UP000800235"/>
    </source>
</evidence>
<dbReference type="OrthoDB" id="4120939at2759"/>
<feature type="compositionally biased region" description="Low complexity" evidence="1">
    <location>
        <begin position="33"/>
        <end position="48"/>
    </location>
</feature>
<feature type="compositionally biased region" description="Polar residues" evidence="1">
    <location>
        <begin position="94"/>
        <end position="103"/>
    </location>
</feature>
<dbReference type="AlphaFoldDB" id="A0A9P4TVH4"/>
<proteinExistence type="predicted"/>
<evidence type="ECO:0000313" key="2">
    <source>
        <dbReference type="EMBL" id="KAF2425219.1"/>
    </source>
</evidence>
<reference evidence="2" key="1">
    <citation type="journal article" date="2020" name="Stud. Mycol.">
        <title>101 Dothideomycetes genomes: a test case for predicting lifestyles and emergence of pathogens.</title>
        <authorList>
            <person name="Haridas S."/>
            <person name="Albert R."/>
            <person name="Binder M."/>
            <person name="Bloem J."/>
            <person name="Labutti K."/>
            <person name="Salamov A."/>
            <person name="Andreopoulos B."/>
            <person name="Baker S."/>
            <person name="Barry K."/>
            <person name="Bills G."/>
            <person name="Bluhm B."/>
            <person name="Cannon C."/>
            <person name="Castanera R."/>
            <person name="Culley D."/>
            <person name="Daum C."/>
            <person name="Ezra D."/>
            <person name="Gonzalez J."/>
            <person name="Henrissat B."/>
            <person name="Kuo A."/>
            <person name="Liang C."/>
            <person name="Lipzen A."/>
            <person name="Lutzoni F."/>
            <person name="Magnuson J."/>
            <person name="Mondo S."/>
            <person name="Nolan M."/>
            <person name="Ohm R."/>
            <person name="Pangilinan J."/>
            <person name="Park H.-J."/>
            <person name="Ramirez L."/>
            <person name="Alfaro M."/>
            <person name="Sun H."/>
            <person name="Tritt A."/>
            <person name="Yoshinaga Y."/>
            <person name="Zwiers L.-H."/>
            <person name="Turgeon B."/>
            <person name="Goodwin S."/>
            <person name="Spatafora J."/>
            <person name="Crous P."/>
            <person name="Grigoriev I."/>
        </authorList>
    </citation>
    <scope>NUCLEOTIDE SEQUENCE</scope>
    <source>
        <strain evidence="2">CBS 130266</strain>
    </source>
</reference>
<protein>
    <submittedName>
        <fullName evidence="2">Uncharacterized protein</fullName>
    </submittedName>
</protein>
<accession>A0A9P4TVH4</accession>
<dbReference type="Proteomes" id="UP000800235">
    <property type="component" value="Unassembled WGS sequence"/>
</dbReference>
<comment type="caution">
    <text evidence="2">The sequence shown here is derived from an EMBL/GenBank/DDBJ whole genome shotgun (WGS) entry which is preliminary data.</text>
</comment>
<gene>
    <name evidence="2" type="ORF">EJ08DRAFT_700449</name>
</gene>
<evidence type="ECO:0000256" key="1">
    <source>
        <dbReference type="SAM" id="MobiDB-lite"/>
    </source>
</evidence>
<organism evidence="2 3">
    <name type="scientific">Tothia fuscella</name>
    <dbReference type="NCBI Taxonomy" id="1048955"/>
    <lineage>
        <taxon>Eukaryota</taxon>
        <taxon>Fungi</taxon>
        <taxon>Dikarya</taxon>
        <taxon>Ascomycota</taxon>
        <taxon>Pezizomycotina</taxon>
        <taxon>Dothideomycetes</taxon>
        <taxon>Pleosporomycetidae</taxon>
        <taxon>Venturiales</taxon>
        <taxon>Cylindrosympodiaceae</taxon>
        <taxon>Tothia</taxon>
    </lineage>
</organism>
<sequence>MGLIKTAMLTGGGLYAVNKLAKTAEHRYDNNHQQQQQQQQQKQQQQGQGYRGGPSESRGQNENYQQQSYSNPPIYQDRPQNRDMYEPKGYPEQRTYSPNNNDGVYSPQYDYGQQQNQQRQLADANPPYYQQRESGYVVPENESFGGRQGKSQMPALMKMAQEIMGKK</sequence>
<feature type="compositionally biased region" description="Basic and acidic residues" evidence="1">
    <location>
        <begin position="79"/>
        <end position="91"/>
    </location>
</feature>
<name>A0A9P4TVH4_9PEZI</name>